<keyword evidence="4" id="KW-1185">Reference proteome</keyword>
<dbReference type="PROSITE" id="PS50943">
    <property type="entry name" value="HTH_CROC1"/>
    <property type="match status" value="1"/>
</dbReference>
<dbReference type="Pfam" id="PF07883">
    <property type="entry name" value="Cupin_2"/>
    <property type="match status" value="1"/>
</dbReference>
<dbReference type="Pfam" id="PF01381">
    <property type="entry name" value="HTH_3"/>
    <property type="match status" value="1"/>
</dbReference>
<evidence type="ECO:0000256" key="1">
    <source>
        <dbReference type="ARBA" id="ARBA00023125"/>
    </source>
</evidence>
<dbReference type="PANTHER" id="PTHR46797:SF1">
    <property type="entry name" value="METHYLPHOSPHONATE SYNTHASE"/>
    <property type="match status" value="1"/>
</dbReference>
<sequence length="186" mass="19952">MGGRTVDNVFGQAVRDTRRARGLTLDELAARSGVSRAALSKIERGDGSPRLHHALRIAEALERPLTELASPQPETVTVVRDGTAPRMVDPDSGALREALLELGHGSELVRYTLGPRAALAPFPAHEPGTREAFLVLTGTLSVTNGHTTVELAGEDTALLPADRPHTVRNPGDETTRFLLTILRPPH</sequence>
<dbReference type="InterPro" id="IPR013096">
    <property type="entry name" value="Cupin_2"/>
</dbReference>
<dbReference type="InterPro" id="IPR001387">
    <property type="entry name" value="Cro/C1-type_HTH"/>
</dbReference>
<dbReference type="SUPFAM" id="SSF47413">
    <property type="entry name" value="lambda repressor-like DNA-binding domains"/>
    <property type="match status" value="1"/>
</dbReference>
<dbReference type="Gene3D" id="2.60.120.10">
    <property type="entry name" value="Jelly Rolls"/>
    <property type="match status" value="1"/>
</dbReference>
<dbReference type="SMART" id="SM00530">
    <property type="entry name" value="HTH_XRE"/>
    <property type="match status" value="1"/>
</dbReference>
<dbReference type="EMBL" id="PVSR01000002">
    <property type="protein sequence ID" value="PRW64757.1"/>
    <property type="molecule type" value="Genomic_DNA"/>
</dbReference>
<dbReference type="InterPro" id="IPR014710">
    <property type="entry name" value="RmlC-like_jellyroll"/>
</dbReference>
<protein>
    <submittedName>
        <fullName evidence="3">XRE family transcriptional regulator</fullName>
    </submittedName>
</protein>
<keyword evidence="1" id="KW-0238">DNA-binding</keyword>
<dbReference type="CDD" id="cd00093">
    <property type="entry name" value="HTH_XRE"/>
    <property type="match status" value="1"/>
</dbReference>
<dbReference type="CDD" id="cd02209">
    <property type="entry name" value="cupin_XRE_C"/>
    <property type="match status" value="1"/>
</dbReference>
<evidence type="ECO:0000313" key="3">
    <source>
        <dbReference type="EMBL" id="PRW64757.1"/>
    </source>
</evidence>
<name>A0A2T0H084_ACTMO</name>
<dbReference type="PANTHER" id="PTHR46797">
    <property type="entry name" value="HTH-TYPE TRANSCRIPTIONAL REGULATOR"/>
    <property type="match status" value="1"/>
</dbReference>
<evidence type="ECO:0000259" key="2">
    <source>
        <dbReference type="PROSITE" id="PS50943"/>
    </source>
</evidence>
<dbReference type="InParanoid" id="A0A2T0H084"/>
<reference evidence="3 4" key="1">
    <citation type="submission" date="2018-03" db="EMBL/GenBank/DDBJ databases">
        <title>Actinopolyspora mortivallis from Sahara, screening for active biomolecules.</title>
        <authorList>
            <person name="Selama O."/>
            <person name="Wellington E.M.H."/>
            <person name="Hacene H."/>
        </authorList>
    </citation>
    <scope>NUCLEOTIDE SEQUENCE [LARGE SCALE GENOMIC DNA]</scope>
    <source>
        <strain evidence="3 4">M5A</strain>
    </source>
</reference>
<organism evidence="3 4">
    <name type="scientific">Actinopolyspora mortivallis</name>
    <dbReference type="NCBI Taxonomy" id="33906"/>
    <lineage>
        <taxon>Bacteria</taxon>
        <taxon>Bacillati</taxon>
        <taxon>Actinomycetota</taxon>
        <taxon>Actinomycetes</taxon>
        <taxon>Actinopolysporales</taxon>
        <taxon>Actinopolysporaceae</taxon>
        <taxon>Actinopolyspora</taxon>
    </lineage>
</organism>
<proteinExistence type="predicted"/>
<dbReference type="GO" id="GO:0003700">
    <property type="term" value="F:DNA-binding transcription factor activity"/>
    <property type="evidence" value="ECO:0007669"/>
    <property type="project" value="TreeGrafter"/>
</dbReference>
<dbReference type="InterPro" id="IPR011051">
    <property type="entry name" value="RmlC_Cupin_sf"/>
</dbReference>
<gene>
    <name evidence="3" type="ORF">CEP50_02660</name>
</gene>
<dbReference type="InterPro" id="IPR010982">
    <property type="entry name" value="Lambda_DNA-bd_dom_sf"/>
</dbReference>
<dbReference type="GO" id="GO:0005829">
    <property type="term" value="C:cytosol"/>
    <property type="evidence" value="ECO:0007669"/>
    <property type="project" value="TreeGrafter"/>
</dbReference>
<dbReference type="InterPro" id="IPR050807">
    <property type="entry name" value="TransReg_Diox_bact_type"/>
</dbReference>
<accession>A0A2T0H084</accession>
<dbReference type="Proteomes" id="UP000239352">
    <property type="component" value="Unassembled WGS sequence"/>
</dbReference>
<dbReference type="Gene3D" id="1.10.260.40">
    <property type="entry name" value="lambda repressor-like DNA-binding domains"/>
    <property type="match status" value="1"/>
</dbReference>
<comment type="caution">
    <text evidence="3">The sequence shown here is derived from an EMBL/GenBank/DDBJ whole genome shotgun (WGS) entry which is preliminary data.</text>
</comment>
<evidence type="ECO:0000313" key="4">
    <source>
        <dbReference type="Proteomes" id="UP000239352"/>
    </source>
</evidence>
<feature type="domain" description="HTH cro/C1-type" evidence="2">
    <location>
        <begin position="14"/>
        <end position="68"/>
    </location>
</feature>
<dbReference type="GO" id="GO:0003677">
    <property type="term" value="F:DNA binding"/>
    <property type="evidence" value="ECO:0007669"/>
    <property type="project" value="UniProtKB-KW"/>
</dbReference>
<dbReference type="AlphaFoldDB" id="A0A2T0H084"/>
<dbReference type="SUPFAM" id="SSF51182">
    <property type="entry name" value="RmlC-like cupins"/>
    <property type="match status" value="1"/>
</dbReference>